<dbReference type="RefSeq" id="XP_023931502.1">
    <property type="nucleotide sequence ID" value="XM_024075734.1"/>
</dbReference>
<dbReference type="Gene3D" id="3.30.40.10">
    <property type="entry name" value="Zinc/RING finger domain, C3HC4 (zinc finger)"/>
    <property type="match status" value="1"/>
</dbReference>
<dbReference type="PANTHER" id="PTHR40237">
    <property type="entry name" value="LD44813P"/>
    <property type="match status" value="1"/>
</dbReference>
<evidence type="ECO:0000256" key="1">
    <source>
        <dbReference type="ARBA" id="ARBA00022771"/>
    </source>
</evidence>
<keyword evidence="2" id="KW-0862">Zinc</keyword>
<dbReference type="OrthoDB" id="8062037at2759"/>
<feature type="domain" description="RING-type" evidence="4">
    <location>
        <begin position="238"/>
        <end position="296"/>
    </location>
</feature>
<keyword evidence="1 3" id="KW-0479">Metal-binding</keyword>
<evidence type="ECO:0000313" key="7">
    <source>
        <dbReference type="RefSeq" id="XP_023931502.1"/>
    </source>
</evidence>
<dbReference type="PANTHER" id="PTHR40237:SF1">
    <property type="entry name" value="LD44813P"/>
    <property type="match status" value="1"/>
</dbReference>
<dbReference type="SUPFAM" id="SSF54495">
    <property type="entry name" value="UBC-like"/>
    <property type="match status" value="1"/>
</dbReference>
<organism evidence="6 7">
    <name type="scientific">Lingula anatina</name>
    <name type="common">Brachiopod</name>
    <name type="synonym">Lingula unguis</name>
    <dbReference type="NCBI Taxonomy" id="7574"/>
    <lineage>
        <taxon>Eukaryota</taxon>
        <taxon>Metazoa</taxon>
        <taxon>Spiralia</taxon>
        <taxon>Lophotrochozoa</taxon>
        <taxon>Brachiopoda</taxon>
        <taxon>Linguliformea</taxon>
        <taxon>Lingulata</taxon>
        <taxon>Lingulida</taxon>
        <taxon>Linguloidea</taxon>
        <taxon>Lingulidae</taxon>
        <taxon>Lingula</taxon>
    </lineage>
</organism>
<accession>A0A2R2MN69</accession>
<evidence type="ECO:0000313" key="6">
    <source>
        <dbReference type="Proteomes" id="UP000085678"/>
    </source>
</evidence>
<dbReference type="GO" id="GO:0008270">
    <property type="term" value="F:zinc ion binding"/>
    <property type="evidence" value="ECO:0007669"/>
    <property type="project" value="UniProtKB-KW"/>
</dbReference>
<dbReference type="PROSITE" id="PS50089">
    <property type="entry name" value="ZF_RING_2"/>
    <property type="match status" value="1"/>
</dbReference>
<evidence type="ECO:0000256" key="2">
    <source>
        <dbReference type="ARBA" id="ARBA00022833"/>
    </source>
</evidence>
<protein>
    <submittedName>
        <fullName evidence="7">Uncharacterized protein LOC106155069</fullName>
    </submittedName>
</protein>
<keyword evidence="1 3" id="KW-0863">Zinc-finger</keyword>
<dbReference type="InterPro" id="IPR013083">
    <property type="entry name" value="Znf_RING/FYVE/PHD"/>
</dbReference>
<sequence>MSDNSVAFIQSELKSVKENCEKKVKDSKLVACVPAMVRVVLEQTQHKSIVVCLMFPDKYPDATILIELKSKTLSYKLLQGLTKVAEEEAKKYLGREQVLMVLKFIRNFIQENPLCVCSEEISFIKKDLLQDCDDIKLKQKLSQIILKVKKDQYFMNFKITIPDNYPFDQSSIEVADHNFPEPLTVNILAQANEIARRCVQPPLKKRPKDPPFEPKPAVRPVCEYMIRTCIKNYPAQKCPLCNEMALPENPQEIINEPNHEKFAERVYCGHTFHHGCLDIYMKTPPFTGGKKCPSCSNRIYHENWKVTPELAEARWAHQEARRRELDEVVDFLE</sequence>
<gene>
    <name evidence="7" type="primary">LOC106155069</name>
</gene>
<dbReference type="PROSITE" id="PS50908">
    <property type="entry name" value="RWD"/>
    <property type="match status" value="1"/>
</dbReference>
<dbReference type="InterPro" id="IPR006575">
    <property type="entry name" value="RWD_dom"/>
</dbReference>
<name>A0A2R2MN69_LINAN</name>
<proteinExistence type="predicted"/>
<reference evidence="7" key="1">
    <citation type="submission" date="2025-08" db="UniProtKB">
        <authorList>
            <consortium name="RefSeq"/>
        </authorList>
    </citation>
    <scope>IDENTIFICATION</scope>
    <source>
        <tissue evidence="7">Gonads</tissue>
    </source>
</reference>
<evidence type="ECO:0000256" key="3">
    <source>
        <dbReference type="PROSITE-ProRule" id="PRU00175"/>
    </source>
</evidence>
<evidence type="ECO:0000259" key="5">
    <source>
        <dbReference type="PROSITE" id="PS50908"/>
    </source>
</evidence>
<dbReference type="Gene3D" id="3.10.110.10">
    <property type="entry name" value="Ubiquitin Conjugating Enzyme"/>
    <property type="match status" value="1"/>
</dbReference>
<dbReference type="SMART" id="SM00184">
    <property type="entry name" value="RING"/>
    <property type="match status" value="1"/>
</dbReference>
<evidence type="ECO:0000259" key="4">
    <source>
        <dbReference type="PROSITE" id="PS50089"/>
    </source>
</evidence>
<dbReference type="InParanoid" id="A0A2R2MN69"/>
<dbReference type="Pfam" id="PF05773">
    <property type="entry name" value="RWD"/>
    <property type="match status" value="1"/>
</dbReference>
<feature type="domain" description="RWD" evidence="5">
    <location>
        <begin position="11"/>
        <end position="112"/>
    </location>
</feature>
<dbReference type="InterPro" id="IPR001841">
    <property type="entry name" value="Znf_RING"/>
</dbReference>
<keyword evidence="6" id="KW-1185">Reference proteome</keyword>
<dbReference type="AlphaFoldDB" id="A0A2R2MN69"/>
<dbReference type="InterPro" id="IPR016135">
    <property type="entry name" value="UBQ-conjugating_enzyme/RWD"/>
</dbReference>
<dbReference type="KEGG" id="lak:106155069"/>
<dbReference type="Proteomes" id="UP000085678">
    <property type="component" value="Unplaced"/>
</dbReference>
<dbReference type="SUPFAM" id="SSF57850">
    <property type="entry name" value="RING/U-box"/>
    <property type="match status" value="1"/>
</dbReference>
<dbReference type="GeneID" id="106155069"/>